<evidence type="ECO:0000313" key="16">
    <source>
        <dbReference type="Proteomes" id="UP000253426"/>
    </source>
</evidence>
<dbReference type="InterPro" id="IPR003524">
    <property type="entry name" value="PNAcMuramoyl-5peptid_Trfase"/>
</dbReference>
<dbReference type="GO" id="GO:0051992">
    <property type="term" value="F:UDP-N-acetylmuramoyl-L-alanyl-D-glutamyl-meso-2,6-diaminopimelyl-D-alanyl-D-alanine:undecaprenyl-phosphate transferase activity"/>
    <property type="evidence" value="ECO:0007669"/>
    <property type="project" value="RHEA"/>
</dbReference>
<dbReference type="UniPathway" id="UPA00219"/>
<comment type="pathway">
    <text evidence="12">Cell wall biogenesis; peptidoglycan biosynthesis.</text>
</comment>
<dbReference type="RefSeq" id="WP_113956950.1">
    <property type="nucleotide sequence ID" value="NZ_QNRR01000001.1"/>
</dbReference>
<keyword evidence="7 12" id="KW-0573">Peptidoglycan synthesis</keyword>
<keyword evidence="16" id="KW-1185">Reference proteome</keyword>
<dbReference type="PROSITE" id="PS01347">
    <property type="entry name" value="MRAY_1"/>
    <property type="match status" value="1"/>
</dbReference>
<feature type="transmembrane region" description="Helical" evidence="12">
    <location>
        <begin position="30"/>
        <end position="47"/>
    </location>
</feature>
<dbReference type="EC" id="2.7.8.13" evidence="12 13"/>
<dbReference type="InterPro" id="IPR018480">
    <property type="entry name" value="PNAcMuramoyl-5peptid_Trfase_CS"/>
</dbReference>
<evidence type="ECO:0000256" key="11">
    <source>
        <dbReference type="ARBA" id="ARBA00023316"/>
    </source>
</evidence>
<dbReference type="GO" id="GO:0071555">
    <property type="term" value="P:cell wall organization"/>
    <property type="evidence" value="ECO:0007669"/>
    <property type="project" value="UniProtKB-KW"/>
</dbReference>
<evidence type="ECO:0000256" key="10">
    <source>
        <dbReference type="ARBA" id="ARBA00023306"/>
    </source>
</evidence>
<evidence type="ECO:0000256" key="12">
    <source>
        <dbReference type="HAMAP-Rule" id="MF_00038"/>
    </source>
</evidence>
<keyword evidence="4 12" id="KW-0808">Transferase</keyword>
<sequence length="406" mass="44554">MIHWLTELREHLDADSFIAKLLNVFHYHTFRAGAAFLTAFLLSLMFGERVIRKLISLKVGQPIRSKEEVQKLFDLHGKKAGTPTMGGVLMLGTFVAAVLLWTDWHNRLVWICLVTTLLLGLLGFWDDYEKVAKKNSKGVSARAKLIWQFSVAIVAAYLLAYAMPDGTVTTSRTTFTPVTDTVTSAAPAGAAVLNEVKLPVSYRGLVLPGFKEPLIEDMGVFAVVLFAFIIVGFSNAVNLTDGLDGLATGCSISTGLAYAAFCYLTSNVTFSNFLFIPYFRLADEMTIVAMAMVGACFGFLWYNCQPARMFMGDTGSLALGGAIATLAIACKQEILLLIVGGVFVMEAGSVMIQVASFKTRGVRVFRMSPIHHHFELGGWKESQVVVRFWMLSIIFALIALSTLKLR</sequence>
<dbReference type="GO" id="GO:0008963">
    <property type="term" value="F:phospho-N-acetylmuramoyl-pentapeptide-transferase activity"/>
    <property type="evidence" value="ECO:0007669"/>
    <property type="project" value="UniProtKB-UniRule"/>
</dbReference>
<feature type="transmembrane region" description="Helical" evidence="12">
    <location>
        <begin position="80"/>
        <end position="102"/>
    </location>
</feature>
<dbReference type="OrthoDB" id="9805475at2"/>
<dbReference type="HAMAP" id="MF_00038">
    <property type="entry name" value="MraY"/>
    <property type="match status" value="1"/>
</dbReference>
<evidence type="ECO:0000256" key="5">
    <source>
        <dbReference type="ARBA" id="ARBA00022692"/>
    </source>
</evidence>
<dbReference type="PANTHER" id="PTHR22926:SF5">
    <property type="entry name" value="PHOSPHO-N-ACETYLMURAMOYL-PENTAPEPTIDE-TRANSFERASE HOMOLOG"/>
    <property type="match status" value="1"/>
</dbReference>
<proteinExistence type="inferred from homology"/>
<name>A0A366HUX1_9BACT</name>
<keyword evidence="12 14" id="KW-0460">Magnesium</keyword>
<dbReference type="NCBIfam" id="TIGR00445">
    <property type="entry name" value="mraY"/>
    <property type="match status" value="1"/>
</dbReference>
<evidence type="ECO:0000256" key="13">
    <source>
        <dbReference type="NCBIfam" id="TIGR00445"/>
    </source>
</evidence>
<dbReference type="Pfam" id="PF00953">
    <property type="entry name" value="Glycos_transf_4"/>
    <property type="match status" value="1"/>
</dbReference>
<comment type="similarity">
    <text evidence="2 12">Belongs to the glycosyltransferase 4 family. MraY subfamily.</text>
</comment>
<evidence type="ECO:0000256" key="7">
    <source>
        <dbReference type="ARBA" id="ARBA00022984"/>
    </source>
</evidence>
<keyword evidence="11 12" id="KW-0961">Cell wall biogenesis/degradation</keyword>
<dbReference type="PANTHER" id="PTHR22926">
    <property type="entry name" value="PHOSPHO-N-ACETYLMURAMOYL-PENTAPEPTIDE-TRANSFERASE"/>
    <property type="match status" value="1"/>
</dbReference>
<dbReference type="PROSITE" id="PS01348">
    <property type="entry name" value="MRAY_2"/>
    <property type="match status" value="1"/>
</dbReference>
<keyword evidence="10 12" id="KW-0131">Cell cycle</keyword>
<keyword evidence="5 12" id="KW-0812">Transmembrane</keyword>
<feature type="transmembrane region" description="Helical" evidence="12">
    <location>
        <begin position="258"/>
        <end position="279"/>
    </location>
</feature>
<dbReference type="GO" id="GO:0046872">
    <property type="term" value="F:metal ion binding"/>
    <property type="evidence" value="ECO:0007669"/>
    <property type="project" value="UniProtKB-KW"/>
</dbReference>
<dbReference type="GO" id="GO:0005886">
    <property type="term" value="C:plasma membrane"/>
    <property type="evidence" value="ECO:0007669"/>
    <property type="project" value="UniProtKB-SubCell"/>
</dbReference>
<organism evidence="15 16">
    <name type="scientific">Roseimicrobium gellanilyticum</name>
    <dbReference type="NCBI Taxonomy" id="748857"/>
    <lineage>
        <taxon>Bacteria</taxon>
        <taxon>Pseudomonadati</taxon>
        <taxon>Verrucomicrobiota</taxon>
        <taxon>Verrucomicrobiia</taxon>
        <taxon>Verrucomicrobiales</taxon>
        <taxon>Verrucomicrobiaceae</taxon>
        <taxon>Roseimicrobium</taxon>
    </lineage>
</organism>
<keyword evidence="6 12" id="KW-0133">Cell shape</keyword>
<evidence type="ECO:0000256" key="14">
    <source>
        <dbReference type="PIRSR" id="PIRSR600715-1"/>
    </source>
</evidence>
<comment type="caution">
    <text evidence="15">The sequence shown here is derived from an EMBL/GenBank/DDBJ whole genome shotgun (WGS) entry which is preliminary data.</text>
</comment>
<feature type="transmembrane region" description="Helical" evidence="12">
    <location>
        <begin position="108"/>
        <end position="125"/>
    </location>
</feature>
<comment type="function">
    <text evidence="12">Catalyzes the initial step of the lipid cycle reactions in the biosynthesis of the cell wall peptidoglycan: transfers peptidoglycan precursor phospho-MurNAc-pentapeptide from UDP-MurNAc-pentapeptide onto the lipid carrier undecaprenyl phosphate, yielding undecaprenyl-pyrophosphoryl-MurNAc-pentapeptide, known as lipid I.</text>
</comment>
<dbReference type="EMBL" id="QNRR01000001">
    <property type="protein sequence ID" value="RBP48076.1"/>
    <property type="molecule type" value="Genomic_DNA"/>
</dbReference>
<evidence type="ECO:0000256" key="4">
    <source>
        <dbReference type="ARBA" id="ARBA00022679"/>
    </source>
</evidence>
<keyword evidence="8 12" id="KW-1133">Transmembrane helix</keyword>
<dbReference type="GO" id="GO:0051301">
    <property type="term" value="P:cell division"/>
    <property type="evidence" value="ECO:0007669"/>
    <property type="project" value="UniProtKB-KW"/>
</dbReference>
<dbReference type="Proteomes" id="UP000253426">
    <property type="component" value="Unassembled WGS sequence"/>
</dbReference>
<evidence type="ECO:0000256" key="8">
    <source>
        <dbReference type="ARBA" id="ARBA00022989"/>
    </source>
</evidence>
<keyword evidence="9 12" id="KW-0472">Membrane</keyword>
<evidence type="ECO:0000256" key="6">
    <source>
        <dbReference type="ARBA" id="ARBA00022960"/>
    </source>
</evidence>
<dbReference type="Pfam" id="PF10555">
    <property type="entry name" value="MraY_sig1"/>
    <property type="match status" value="1"/>
</dbReference>
<evidence type="ECO:0000256" key="3">
    <source>
        <dbReference type="ARBA" id="ARBA00022618"/>
    </source>
</evidence>
<keyword evidence="12 14" id="KW-0479">Metal-binding</keyword>
<comment type="catalytic activity">
    <reaction evidence="12">
        <text>UDP-N-acetyl-alpha-D-muramoyl-L-alanyl-gamma-D-glutamyl-meso-2,6-diaminopimeloyl-D-alanyl-D-alanine + di-trans,octa-cis-undecaprenyl phosphate = di-trans,octa-cis-undecaprenyl diphospho-N-acetyl-alpha-D-muramoyl-L-alanyl-D-glutamyl-meso-2,6-diaminopimeloyl-D-alanyl-D-alanine + UMP</text>
        <dbReference type="Rhea" id="RHEA:28386"/>
        <dbReference type="ChEBI" id="CHEBI:57865"/>
        <dbReference type="ChEBI" id="CHEBI:60392"/>
        <dbReference type="ChEBI" id="CHEBI:61386"/>
        <dbReference type="ChEBI" id="CHEBI:61387"/>
        <dbReference type="EC" id="2.7.8.13"/>
    </reaction>
</comment>
<evidence type="ECO:0000256" key="1">
    <source>
        <dbReference type="ARBA" id="ARBA00004141"/>
    </source>
</evidence>
<reference evidence="15 16" key="1">
    <citation type="submission" date="2018-06" db="EMBL/GenBank/DDBJ databases">
        <title>Genomic Encyclopedia of Type Strains, Phase IV (KMG-IV): sequencing the most valuable type-strain genomes for metagenomic binning, comparative biology and taxonomic classification.</title>
        <authorList>
            <person name="Goeker M."/>
        </authorList>
    </citation>
    <scope>NUCLEOTIDE SEQUENCE [LARGE SCALE GENOMIC DNA]</scope>
    <source>
        <strain evidence="15 16">DSM 25532</strain>
    </source>
</reference>
<feature type="transmembrane region" description="Helical" evidence="12">
    <location>
        <begin position="384"/>
        <end position="403"/>
    </location>
</feature>
<feature type="transmembrane region" description="Helical" evidence="12">
    <location>
        <begin position="285"/>
        <end position="302"/>
    </location>
</feature>
<dbReference type="AlphaFoldDB" id="A0A366HUX1"/>
<feature type="transmembrane region" description="Helical" evidence="12">
    <location>
        <begin position="145"/>
        <end position="163"/>
    </location>
</feature>
<feature type="binding site" evidence="14">
    <location>
        <position position="238"/>
    </location>
    <ligand>
        <name>Mg(2+)</name>
        <dbReference type="ChEBI" id="CHEBI:18420"/>
    </ligand>
</feature>
<keyword evidence="12" id="KW-1003">Cell membrane</keyword>
<dbReference type="GO" id="GO:0009252">
    <property type="term" value="P:peptidoglycan biosynthetic process"/>
    <property type="evidence" value="ECO:0007669"/>
    <property type="project" value="UniProtKB-UniRule"/>
</dbReference>
<comment type="cofactor">
    <cofactor evidence="12 14">
        <name>Mg(2+)</name>
        <dbReference type="ChEBI" id="CHEBI:18420"/>
    </cofactor>
</comment>
<feature type="transmembrane region" description="Helical" evidence="12">
    <location>
        <begin position="334"/>
        <end position="357"/>
    </location>
</feature>
<evidence type="ECO:0000256" key="2">
    <source>
        <dbReference type="ARBA" id="ARBA00005583"/>
    </source>
</evidence>
<gene>
    <name evidence="12" type="primary">mraY</name>
    <name evidence="15" type="ORF">DES53_101876</name>
</gene>
<feature type="transmembrane region" description="Helical" evidence="12">
    <location>
        <begin position="218"/>
        <end position="237"/>
    </location>
</feature>
<dbReference type="InterPro" id="IPR000715">
    <property type="entry name" value="Glycosyl_transferase_4"/>
</dbReference>
<evidence type="ECO:0000256" key="9">
    <source>
        <dbReference type="ARBA" id="ARBA00023136"/>
    </source>
</evidence>
<evidence type="ECO:0000313" key="15">
    <source>
        <dbReference type="EMBL" id="RBP48076.1"/>
    </source>
</evidence>
<dbReference type="CDD" id="cd06852">
    <property type="entry name" value="GT_MraY"/>
    <property type="match status" value="1"/>
</dbReference>
<comment type="subcellular location">
    <subcellularLocation>
        <location evidence="12">Cell membrane</location>
        <topology evidence="12">Multi-pass membrane protein</topology>
    </subcellularLocation>
    <subcellularLocation>
        <location evidence="1">Membrane</location>
        <topology evidence="1">Multi-pass membrane protein</topology>
    </subcellularLocation>
</comment>
<accession>A0A366HUX1</accession>
<protein>
    <recommendedName>
        <fullName evidence="12 13">Phospho-N-acetylmuramoyl-pentapeptide-transferase</fullName>
        <ecNumber evidence="12 13">2.7.8.13</ecNumber>
    </recommendedName>
    <alternativeName>
        <fullName evidence="12">UDP-MurNAc-pentapeptide phosphotransferase</fullName>
    </alternativeName>
</protein>
<feature type="binding site" evidence="14">
    <location>
        <position position="313"/>
    </location>
    <ligand>
        <name>Mg(2+)</name>
        <dbReference type="ChEBI" id="CHEBI:18420"/>
    </ligand>
</feature>
<dbReference type="GO" id="GO:0008360">
    <property type="term" value="P:regulation of cell shape"/>
    <property type="evidence" value="ECO:0007669"/>
    <property type="project" value="UniProtKB-KW"/>
</dbReference>
<keyword evidence="3 12" id="KW-0132">Cell division</keyword>